<dbReference type="OrthoDB" id="2138282at2759"/>
<dbReference type="KEGG" id="hir:HETIRDRAFT_248092"/>
<dbReference type="Pfam" id="PF13883">
    <property type="entry name" value="CREG_beta-barrel"/>
    <property type="match status" value="1"/>
</dbReference>
<keyword evidence="3" id="KW-1185">Reference proteome</keyword>
<evidence type="ECO:0000313" key="3">
    <source>
        <dbReference type="Proteomes" id="UP000030671"/>
    </source>
</evidence>
<dbReference type="SUPFAM" id="SSF50475">
    <property type="entry name" value="FMN-binding split barrel"/>
    <property type="match status" value="1"/>
</dbReference>
<gene>
    <name evidence="2" type="ORF">HETIRDRAFT_248092</name>
</gene>
<dbReference type="InterPro" id="IPR012349">
    <property type="entry name" value="Split_barrel_FMN-bd"/>
</dbReference>
<proteinExistence type="predicted"/>
<dbReference type="AlphaFoldDB" id="W4JPR0"/>
<dbReference type="RefSeq" id="XP_009553327.1">
    <property type="nucleotide sequence ID" value="XM_009555032.1"/>
</dbReference>
<accession>W4JPR0</accession>
<dbReference type="PANTHER" id="PTHR37273:SF1">
    <property type="entry name" value="ADL397C-AP"/>
    <property type="match status" value="1"/>
</dbReference>
<dbReference type="PANTHER" id="PTHR37273">
    <property type="entry name" value="CHROMOSOME 8, WHOLE GENOME SHOTGUN SEQUENCE"/>
    <property type="match status" value="1"/>
</dbReference>
<dbReference type="Gene3D" id="2.30.110.10">
    <property type="entry name" value="Electron Transport, Fmn-binding Protein, Chain A"/>
    <property type="match status" value="1"/>
</dbReference>
<protein>
    <recommendedName>
        <fullName evidence="1">CREG-like beta-barrel domain-containing protein</fullName>
    </recommendedName>
</protein>
<organism evidence="2 3">
    <name type="scientific">Heterobasidion irregulare (strain TC 32-1)</name>
    <dbReference type="NCBI Taxonomy" id="747525"/>
    <lineage>
        <taxon>Eukaryota</taxon>
        <taxon>Fungi</taxon>
        <taxon>Dikarya</taxon>
        <taxon>Basidiomycota</taxon>
        <taxon>Agaricomycotina</taxon>
        <taxon>Agaricomycetes</taxon>
        <taxon>Russulales</taxon>
        <taxon>Bondarzewiaceae</taxon>
        <taxon>Heterobasidion</taxon>
        <taxon>Heterobasidion annosum species complex</taxon>
    </lineage>
</organism>
<sequence length="63" mass="7038">AALRACFVRAHPDARAWLPGDEDGAHTAYWARFDPHSVYFVGGFGDEHFIGHVPLEIYRAAEP</sequence>
<reference evidence="2 3" key="1">
    <citation type="journal article" date="2012" name="New Phytol.">
        <title>Insight into trade-off between wood decay and parasitism from the genome of a fungal forest pathogen.</title>
        <authorList>
            <person name="Olson A."/>
            <person name="Aerts A."/>
            <person name="Asiegbu F."/>
            <person name="Belbahri L."/>
            <person name="Bouzid O."/>
            <person name="Broberg A."/>
            <person name="Canback B."/>
            <person name="Coutinho P.M."/>
            <person name="Cullen D."/>
            <person name="Dalman K."/>
            <person name="Deflorio G."/>
            <person name="van Diepen L.T."/>
            <person name="Dunand C."/>
            <person name="Duplessis S."/>
            <person name="Durling M."/>
            <person name="Gonthier P."/>
            <person name="Grimwood J."/>
            <person name="Fossdal C.G."/>
            <person name="Hansson D."/>
            <person name="Henrissat B."/>
            <person name="Hietala A."/>
            <person name="Himmelstrand K."/>
            <person name="Hoffmeister D."/>
            <person name="Hogberg N."/>
            <person name="James T.Y."/>
            <person name="Karlsson M."/>
            <person name="Kohler A."/>
            <person name="Kues U."/>
            <person name="Lee Y.H."/>
            <person name="Lin Y.C."/>
            <person name="Lind M."/>
            <person name="Lindquist E."/>
            <person name="Lombard V."/>
            <person name="Lucas S."/>
            <person name="Lunden K."/>
            <person name="Morin E."/>
            <person name="Murat C."/>
            <person name="Park J."/>
            <person name="Raffaello T."/>
            <person name="Rouze P."/>
            <person name="Salamov A."/>
            <person name="Schmutz J."/>
            <person name="Solheim H."/>
            <person name="Stahlberg J."/>
            <person name="Velez H."/>
            <person name="de Vries R.P."/>
            <person name="Wiebenga A."/>
            <person name="Woodward S."/>
            <person name="Yakovlev I."/>
            <person name="Garbelotto M."/>
            <person name="Martin F."/>
            <person name="Grigoriev I.V."/>
            <person name="Stenlid J."/>
        </authorList>
    </citation>
    <scope>NUCLEOTIDE SEQUENCE [LARGE SCALE GENOMIC DNA]</scope>
    <source>
        <strain evidence="2 3">TC 32-1</strain>
    </source>
</reference>
<dbReference type="EMBL" id="KI925467">
    <property type="protein sequence ID" value="ETW74856.1"/>
    <property type="molecule type" value="Genomic_DNA"/>
</dbReference>
<dbReference type="InterPro" id="IPR055343">
    <property type="entry name" value="CREG_beta-barrel"/>
</dbReference>
<dbReference type="Proteomes" id="UP000030671">
    <property type="component" value="Unassembled WGS sequence"/>
</dbReference>
<feature type="domain" description="CREG-like beta-barrel" evidence="1">
    <location>
        <begin position="2"/>
        <end position="58"/>
    </location>
</feature>
<feature type="non-terminal residue" evidence="2">
    <location>
        <position position="63"/>
    </location>
</feature>
<feature type="non-terminal residue" evidence="2">
    <location>
        <position position="1"/>
    </location>
</feature>
<evidence type="ECO:0000259" key="1">
    <source>
        <dbReference type="Pfam" id="PF13883"/>
    </source>
</evidence>
<dbReference type="HOGENOM" id="CLU_2892016_0_0_1"/>
<name>W4JPR0_HETIT</name>
<evidence type="ECO:0000313" key="2">
    <source>
        <dbReference type="EMBL" id="ETW74856.1"/>
    </source>
</evidence>
<dbReference type="GeneID" id="20669226"/>
<dbReference type="InParanoid" id="W4JPR0"/>